<dbReference type="GO" id="GO:0005525">
    <property type="term" value="F:GTP binding"/>
    <property type="evidence" value="ECO:0007669"/>
    <property type="project" value="UniProtKB-KW"/>
</dbReference>
<evidence type="ECO:0000313" key="5">
    <source>
        <dbReference type="Proteomes" id="UP000494040"/>
    </source>
</evidence>
<dbReference type="GO" id="GO:0007264">
    <property type="term" value="P:small GTPase-mediated signal transduction"/>
    <property type="evidence" value="ECO:0007669"/>
    <property type="project" value="InterPro"/>
</dbReference>
<dbReference type="InterPro" id="IPR003578">
    <property type="entry name" value="Small_GTPase_Rho"/>
</dbReference>
<dbReference type="EnsemblMetazoa" id="XM_014401333.2">
    <property type="protein sequence ID" value="XP_014256819.1"/>
    <property type="gene ID" value="LOC106670751"/>
</dbReference>
<dbReference type="CDD" id="cd00157">
    <property type="entry name" value="Rho"/>
    <property type="match status" value="1"/>
</dbReference>
<dbReference type="RefSeq" id="XP_014256819.1">
    <property type="nucleotide sequence ID" value="XM_014401333.2"/>
</dbReference>
<dbReference type="FunFam" id="3.40.50.300:FF:001179">
    <property type="entry name" value="Rho family GTPase"/>
    <property type="match status" value="1"/>
</dbReference>
<dbReference type="Pfam" id="PF00071">
    <property type="entry name" value="Ras"/>
    <property type="match status" value="1"/>
</dbReference>
<keyword evidence="5" id="KW-1185">Reference proteome</keyword>
<dbReference type="GO" id="GO:0003006">
    <property type="term" value="P:developmental process involved in reproduction"/>
    <property type="evidence" value="ECO:0007669"/>
    <property type="project" value="UniProtKB-ARBA"/>
</dbReference>
<dbReference type="SUPFAM" id="SSF52540">
    <property type="entry name" value="P-loop containing nucleoside triphosphate hydrolases"/>
    <property type="match status" value="1"/>
</dbReference>
<dbReference type="GO" id="GO:0035099">
    <property type="term" value="P:hemocyte migration"/>
    <property type="evidence" value="ECO:0007669"/>
    <property type="project" value="UniProtKB-ARBA"/>
</dbReference>
<dbReference type="InterPro" id="IPR001806">
    <property type="entry name" value="Small_GTPase"/>
</dbReference>
<sequence length="193" mass="21897">MPVPPVIKCVVIGNGAVGKTSMLISFTTDEFLPDHVPTIFDHHGVDIRVNGQPYVLNLFDTAGQEEYARLRSLGYQHTNVFLICFSVVNPASFQDVKSKEVRHFCPRARYILVGTQIDLRENEKTLADMTKRRLRPISKNNGERMAKEIGACEYLECSALTKEGVKKVFEEVVRHAVLRPSLRKYRPANCTLY</sequence>
<evidence type="ECO:0000256" key="2">
    <source>
        <dbReference type="ARBA" id="ARBA00022741"/>
    </source>
</evidence>
<protein>
    <submittedName>
        <fullName evidence="4">Uncharacterized protein</fullName>
    </submittedName>
</protein>
<dbReference type="InterPro" id="IPR027417">
    <property type="entry name" value="P-loop_NTPase"/>
</dbReference>
<organism evidence="4 5">
    <name type="scientific">Cimex lectularius</name>
    <name type="common">Bed bug</name>
    <name type="synonym">Acanthia lectularia</name>
    <dbReference type="NCBI Taxonomy" id="79782"/>
    <lineage>
        <taxon>Eukaryota</taxon>
        <taxon>Metazoa</taxon>
        <taxon>Ecdysozoa</taxon>
        <taxon>Arthropoda</taxon>
        <taxon>Hexapoda</taxon>
        <taxon>Insecta</taxon>
        <taxon>Pterygota</taxon>
        <taxon>Neoptera</taxon>
        <taxon>Paraneoptera</taxon>
        <taxon>Hemiptera</taxon>
        <taxon>Heteroptera</taxon>
        <taxon>Panheteroptera</taxon>
        <taxon>Cimicomorpha</taxon>
        <taxon>Cimicidae</taxon>
        <taxon>Cimex</taxon>
    </lineage>
</organism>
<dbReference type="GO" id="GO:0003924">
    <property type="term" value="F:GTPase activity"/>
    <property type="evidence" value="ECO:0007669"/>
    <property type="project" value="InterPro"/>
</dbReference>
<comment type="similarity">
    <text evidence="1">Belongs to the small GTPase superfamily. Rho family.</text>
</comment>
<dbReference type="GO" id="GO:0035006">
    <property type="term" value="P:melanization defense response"/>
    <property type="evidence" value="ECO:0007669"/>
    <property type="project" value="UniProtKB-ARBA"/>
</dbReference>
<keyword evidence="3" id="KW-0342">GTP-binding</keyword>
<dbReference type="PROSITE" id="PS51420">
    <property type="entry name" value="RHO"/>
    <property type="match status" value="1"/>
</dbReference>
<dbReference type="GeneID" id="106670751"/>
<proteinExistence type="inferred from homology"/>
<evidence type="ECO:0000256" key="1">
    <source>
        <dbReference type="ARBA" id="ARBA00010142"/>
    </source>
</evidence>
<dbReference type="Gene3D" id="3.40.50.300">
    <property type="entry name" value="P-loop containing nucleotide triphosphate hydrolases"/>
    <property type="match status" value="1"/>
</dbReference>
<evidence type="ECO:0000256" key="3">
    <source>
        <dbReference type="ARBA" id="ARBA00023134"/>
    </source>
</evidence>
<dbReference type="SMART" id="SM00175">
    <property type="entry name" value="RAB"/>
    <property type="match status" value="1"/>
</dbReference>
<keyword evidence="2" id="KW-0547">Nucleotide-binding</keyword>
<dbReference type="PROSITE" id="PS51419">
    <property type="entry name" value="RAB"/>
    <property type="match status" value="1"/>
</dbReference>
<dbReference type="PRINTS" id="PR00449">
    <property type="entry name" value="RASTRNSFRMNG"/>
</dbReference>
<reference evidence="4" key="1">
    <citation type="submission" date="2022-01" db="UniProtKB">
        <authorList>
            <consortium name="EnsemblMetazoa"/>
        </authorList>
    </citation>
    <scope>IDENTIFICATION</scope>
</reference>
<dbReference type="GO" id="GO:0022412">
    <property type="term" value="P:cellular process involved in reproduction in multicellular organism"/>
    <property type="evidence" value="ECO:0007669"/>
    <property type="project" value="UniProtKB-ARBA"/>
</dbReference>
<dbReference type="SMART" id="SM00173">
    <property type="entry name" value="RAS"/>
    <property type="match status" value="1"/>
</dbReference>
<dbReference type="SMART" id="SM00174">
    <property type="entry name" value="RHO"/>
    <property type="match status" value="1"/>
</dbReference>
<accession>A0A8I6S6L5</accession>
<name>A0A8I6S6L5_CIMLE</name>
<dbReference type="NCBIfam" id="TIGR00231">
    <property type="entry name" value="small_GTP"/>
    <property type="match status" value="1"/>
</dbReference>
<dbReference type="PROSITE" id="PS51421">
    <property type="entry name" value="RAS"/>
    <property type="match status" value="1"/>
</dbReference>
<dbReference type="InterPro" id="IPR005225">
    <property type="entry name" value="Small_GTP-bd"/>
</dbReference>
<dbReference type="OrthoDB" id="8830751at2759"/>
<dbReference type="GO" id="GO:0001667">
    <property type="term" value="P:ameboidal-type cell migration"/>
    <property type="evidence" value="ECO:0007669"/>
    <property type="project" value="UniProtKB-ARBA"/>
</dbReference>
<dbReference type="AlphaFoldDB" id="A0A8I6S6L5"/>
<evidence type="ECO:0000313" key="4">
    <source>
        <dbReference type="EnsemblMetazoa" id="XP_014256819.1"/>
    </source>
</evidence>
<dbReference type="PANTHER" id="PTHR24072">
    <property type="entry name" value="RHO FAMILY GTPASE"/>
    <property type="match status" value="1"/>
</dbReference>
<dbReference type="Proteomes" id="UP000494040">
    <property type="component" value="Unassembled WGS sequence"/>
</dbReference>